<proteinExistence type="predicted"/>
<evidence type="ECO:0000313" key="2">
    <source>
        <dbReference type="EMBL" id="KAL0177867.1"/>
    </source>
</evidence>
<evidence type="ECO:0000313" key="3">
    <source>
        <dbReference type="Proteomes" id="UP001529510"/>
    </source>
</evidence>
<feature type="region of interest" description="Disordered" evidence="1">
    <location>
        <begin position="27"/>
        <end position="65"/>
    </location>
</feature>
<dbReference type="EMBL" id="JAMKFB020000013">
    <property type="protein sequence ID" value="KAL0177867.1"/>
    <property type="molecule type" value="Genomic_DNA"/>
</dbReference>
<protein>
    <submittedName>
        <fullName evidence="2">Uncharacterized protein</fullName>
    </submittedName>
</protein>
<feature type="compositionally biased region" description="Polar residues" evidence="1">
    <location>
        <begin position="42"/>
        <end position="65"/>
    </location>
</feature>
<dbReference type="AlphaFoldDB" id="A0ABD0PVS9"/>
<feature type="non-terminal residue" evidence="2">
    <location>
        <position position="65"/>
    </location>
</feature>
<accession>A0ABD0PVS9</accession>
<keyword evidence="3" id="KW-1185">Reference proteome</keyword>
<name>A0ABD0PVS9_CIRMR</name>
<gene>
    <name evidence="2" type="ORF">M9458_026761</name>
</gene>
<comment type="caution">
    <text evidence="2">The sequence shown here is derived from an EMBL/GenBank/DDBJ whole genome shotgun (WGS) entry which is preliminary data.</text>
</comment>
<reference evidence="2 3" key="1">
    <citation type="submission" date="2024-05" db="EMBL/GenBank/DDBJ databases">
        <title>Genome sequencing and assembly of Indian major carp, Cirrhinus mrigala (Hamilton, 1822).</title>
        <authorList>
            <person name="Mohindra V."/>
            <person name="Chowdhury L.M."/>
            <person name="Lal K."/>
            <person name="Jena J.K."/>
        </authorList>
    </citation>
    <scope>NUCLEOTIDE SEQUENCE [LARGE SCALE GENOMIC DNA]</scope>
    <source>
        <strain evidence="2">CM1030</strain>
        <tissue evidence="2">Blood</tissue>
    </source>
</reference>
<sequence length="65" mass="7177">LAIAKYIPCLRVLLCIPKRDLHSLHSSFMSTRRSTVTSQSSDMSGQFRRTSTGKSRLSSASDSES</sequence>
<feature type="non-terminal residue" evidence="2">
    <location>
        <position position="1"/>
    </location>
</feature>
<evidence type="ECO:0000256" key="1">
    <source>
        <dbReference type="SAM" id="MobiDB-lite"/>
    </source>
</evidence>
<organism evidence="2 3">
    <name type="scientific">Cirrhinus mrigala</name>
    <name type="common">Mrigala</name>
    <dbReference type="NCBI Taxonomy" id="683832"/>
    <lineage>
        <taxon>Eukaryota</taxon>
        <taxon>Metazoa</taxon>
        <taxon>Chordata</taxon>
        <taxon>Craniata</taxon>
        <taxon>Vertebrata</taxon>
        <taxon>Euteleostomi</taxon>
        <taxon>Actinopterygii</taxon>
        <taxon>Neopterygii</taxon>
        <taxon>Teleostei</taxon>
        <taxon>Ostariophysi</taxon>
        <taxon>Cypriniformes</taxon>
        <taxon>Cyprinidae</taxon>
        <taxon>Labeoninae</taxon>
        <taxon>Labeonini</taxon>
        <taxon>Cirrhinus</taxon>
    </lineage>
</organism>
<dbReference type="Proteomes" id="UP001529510">
    <property type="component" value="Unassembled WGS sequence"/>
</dbReference>
<feature type="compositionally biased region" description="Low complexity" evidence="1">
    <location>
        <begin position="30"/>
        <end position="41"/>
    </location>
</feature>